<organism evidence="1 2">
    <name type="scientific">Caldicellulosiruptor obsidiansis (strain ATCC BAA-2073 / JCM 16842 / OB47)</name>
    <dbReference type="NCBI Taxonomy" id="608506"/>
    <lineage>
        <taxon>Bacteria</taxon>
        <taxon>Bacillati</taxon>
        <taxon>Bacillota</taxon>
        <taxon>Bacillota incertae sedis</taxon>
        <taxon>Caldicellulosiruptorales</taxon>
        <taxon>Caldicellulosiruptoraceae</taxon>
        <taxon>Caldicellulosiruptor</taxon>
    </lineage>
</organism>
<dbReference type="STRING" id="608506.COB47_2088"/>
<dbReference type="Proteomes" id="UP000000347">
    <property type="component" value="Chromosome"/>
</dbReference>
<dbReference type="eggNOG" id="ENOG5033098">
    <property type="taxonomic scope" value="Bacteria"/>
</dbReference>
<dbReference type="HOGENOM" id="CLU_148550_1_0_9"/>
<dbReference type="EMBL" id="CP002164">
    <property type="protein sequence ID" value="ADL43342.1"/>
    <property type="molecule type" value="Genomic_DNA"/>
</dbReference>
<dbReference type="AlphaFoldDB" id="D9TGM2"/>
<reference evidence="1 2" key="1">
    <citation type="journal article" date="2010" name="J. Bacteriol.">
        <title>Complete genome sequence of the cellulolytic thermophile Caldicellulosiruptor obsidiansis OB47T.</title>
        <authorList>
            <person name="Elkins J.G."/>
            <person name="Lochner A."/>
            <person name="Hamilton-Brehm S.D."/>
            <person name="Davenport K.W."/>
            <person name="Podar M."/>
            <person name="Brown S.D."/>
            <person name="Land M.L."/>
            <person name="Hauser L.J."/>
            <person name="Klingeman D.M."/>
            <person name="Raman B."/>
            <person name="Goodwin L.A."/>
            <person name="Tapia R."/>
            <person name="Meincke L.J."/>
            <person name="Detter J.C."/>
            <person name="Bruce D.C."/>
            <person name="Han C.S."/>
            <person name="Palumbo A.V."/>
            <person name="Cottingham R.W."/>
            <person name="Keller M."/>
            <person name="Graham D.E."/>
        </authorList>
    </citation>
    <scope>NUCLEOTIDE SEQUENCE [LARGE SCALE GENOMIC DNA]</scope>
    <source>
        <strain evidence="2">ATCC BAA-2073 / strain OB47</strain>
    </source>
</reference>
<evidence type="ECO:0000313" key="2">
    <source>
        <dbReference type="Proteomes" id="UP000000347"/>
    </source>
</evidence>
<sequence>MRKIFVEVYAHFSKEGEITPISFVWLDGKTYEIDKIIEKRPAASLKAGGQGIRYKILVRSKVLYLFCDENRWFVEFIHY</sequence>
<dbReference type="RefSeq" id="WP_013291337.1">
    <property type="nucleotide sequence ID" value="NC_014392.1"/>
</dbReference>
<proteinExistence type="predicted"/>
<protein>
    <submittedName>
        <fullName evidence="1">Uncharacterized protein</fullName>
    </submittedName>
</protein>
<gene>
    <name evidence="1" type="ordered locus">COB47_2088</name>
</gene>
<keyword evidence="2" id="KW-1185">Reference proteome</keyword>
<dbReference type="KEGG" id="cob:COB47_2088"/>
<evidence type="ECO:0000313" key="1">
    <source>
        <dbReference type="EMBL" id="ADL43342.1"/>
    </source>
</evidence>
<name>D9TGM2_CALOO</name>
<dbReference type="OrthoDB" id="1683857at2"/>
<accession>D9TGM2</accession>